<sequence length="283" mass="28344">MKQANRAAVVGKPISHSLSPVIHNAGYAAAGLAGWSYTTIECAEAELPAMVAGLGPEWAGLSVTMPCKEATLALAAEVSPVAAAMGAANTLVHRPDGSWYADNTDAAGMHALLAAADVRPGARVTVLGAGGTARAALAAAARLGSGTVTVVARRAAALDELRPAADALGLRLAGADWADAPAHTDADVVVSTVPKGVADPLAAGARWRPGAVYFDALYDPWPTPLAASAEAAGCRVVSGLDLLVAQAVGQFEHFTGVRAPVEEMAAALSAVVGLPVRAARPVG</sequence>
<dbReference type="InterPro" id="IPR022893">
    <property type="entry name" value="Shikimate_DH_fam"/>
</dbReference>
<dbReference type="InterPro" id="IPR041121">
    <property type="entry name" value="SDH_C"/>
</dbReference>
<dbReference type="OrthoDB" id="9776868at2"/>
<comment type="caution">
    <text evidence="5">The sequence shown here is derived from an EMBL/GenBank/DDBJ whole genome shotgun (WGS) entry which is preliminary data.</text>
</comment>
<feature type="domain" description="Shikimate dehydrogenase substrate binding N-terminal" evidence="3">
    <location>
        <begin position="9"/>
        <end position="91"/>
    </location>
</feature>
<dbReference type="Pfam" id="PF08501">
    <property type="entry name" value="Shikimate_dh_N"/>
    <property type="match status" value="1"/>
</dbReference>
<dbReference type="Gene3D" id="3.40.50.10860">
    <property type="entry name" value="Leucine Dehydrogenase, chain A, domain 1"/>
    <property type="match status" value="1"/>
</dbReference>
<dbReference type="EMBL" id="VLKE01000001">
    <property type="protein sequence ID" value="TWH71243.1"/>
    <property type="molecule type" value="Genomic_DNA"/>
</dbReference>
<keyword evidence="2" id="KW-0057">Aromatic amino acid biosynthesis</keyword>
<accession>A0A562IKM7</accession>
<dbReference type="InterPro" id="IPR010110">
    <property type="entry name" value="Shikimate_DH_AroM-type"/>
</dbReference>
<comment type="pathway">
    <text evidence="1">Metabolic intermediate biosynthesis; chorismate biosynthesis; chorismate from D-erythrose 4-phosphate and phosphoenolpyruvate: step 4/7.</text>
</comment>
<dbReference type="AlphaFoldDB" id="A0A562IKM7"/>
<evidence type="ECO:0000256" key="1">
    <source>
        <dbReference type="ARBA" id="ARBA00004871"/>
    </source>
</evidence>
<evidence type="ECO:0000259" key="3">
    <source>
        <dbReference type="Pfam" id="PF08501"/>
    </source>
</evidence>
<protein>
    <submittedName>
        <fullName evidence="5">Shikimate dehydrogenase</fullName>
    </submittedName>
</protein>
<keyword evidence="2" id="KW-0028">Amino-acid biosynthesis</keyword>
<dbReference type="InterPro" id="IPR036291">
    <property type="entry name" value="NAD(P)-bd_dom_sf"/>
</dbReference>
<dbReference type="InterPro" id="IPR046346">
    <property type="entry name" value="Aminoacid_DH-like_N_sf"/>
</dbReference>
<gene>
    <name evidence="5" type="ORF">JD77_06274</name>
</gene>
<dbReference type="NCBIfam" id="TIGR01809">
    <property type="entry name" value="Shik-DH-AROM"/>
    <property type="match status" value="1"/>
</dbReference>
<evidence type="ECO:0000256" key="2">
    <source>
        <dbReference type="ARBA" id="ARBA00023141"/>
    </source>
</evidence>
<dbReference type="GO" id="GO:0009423">
    <property type="term" value="P:chorismate biosynthetic process"/>
    <property type="evidence" value="ECO:0007669"/>
    <property type="project" value="TreeGrafter"/>
</dbReference>
<dbReference type="GO" id="GO:0004764">
    <property type="term" value="F:shikimate 3-dehydrogenase (NADP+) activity"/>
    <property type="evidence" value="ECO:0007669"/>
    <property type="project" value="InterPro"/>
</dbReference>
<name>A0A562IKM7_MICOL</name>
<dbReference type="Proteomes" id="UP000319825">
    <property type="component" value="Unassembled WGS sequence"/>
</dbReference>
<dbReference type="NCBIfam" id="NF001311">
    <property type="entry name" value="PRK00258.1-3"/>
    <property type="match status" value="1"/>
</dbReference>
<dbReference type="PANTHER" id="PTHR21089">
    <property type="entry name" value="SHIKIMATE DEHYDROGENASE"/>
    <property type="match status" value="1"/>
</dbReference>
<dbReference type="InterPro" id="IPR013708">
    <property type="entry name" value="Shikimate_DH-bd_N"/>
</dbReference>
<organism evidence="5 6">
    <name type="scientific">Micromonospora olivasterospora</name>
    <dbReference type="NCBI Taxonomy" id="1880"/>
    <lineage>
        <taxon>Bacteria</taxon>
        <taxon>Bacillati</taxon>
        <taxon>Actinomycetota</taxon>
        <taxon>Actinomycetes</taxon>
        <taxon>Micromonosporales</taxon>
        <taxon>Micromonosporaceae</taxon>
        <taxon>Micromonospora</taxon>
    </lineage>
</organism>
<dbReference type="GO" id="GO:0050661">
    <property type="term" value="F:NADP binding"/>
    <property type="evidence" value="ECO:0007669"/>
    <property type="project" value="TreeGrafter"/>
</dbReference>
<reference evidence="5 6" key="1">
    <citation type="submission" date="2019-07" db="EMBL/GenBank/DDBJ databases">
        <title>R&amp;d 2014.</title>
        <authorList>
            <person name="Klenk H.-P."/>
        </authorList>
    </citation>
    <scope>NUCLEOTIDE SEQUENCE [LARGE SCALE GENOMIC DNA]</scope>
    <source>
        <strain evidence="5 6">DSM 43868</strain>
    </source>
</reference>
<dbReference type="GO" id="GO:0005829">
    <property type="term" value="C:cytosol"/>
    <property type="evidence" value="ECO:0007669"/>
    <property type="project" value="TreeGrafter"/>
</dbReference>
<dbReference type="Gene3D" id="3.40.50.720">
    <property type="entry name" value="NAD(P)-binding Rossmann-like Domain"/>
    <property type="match status" value="1"/>
</dbReference>
<dbReference type="SUPFAM" id="SSF53223">
    <property type="entry name" value="Aminoacid dehydrogenase-like, N-terminal domain"/>
    <property type="match status" value="1"/>
</dbReference>
<dbReference type="RefSeq" id="WP_145777324.1">
    <property type="nucleotide sequence ID" value="NZ_BAAATQ010000191.1"/>
</dbReference>
<dbReference type="PANTHER" id="PTHR21089:SF1">
    <property type="entry name" value="BIFUNCTIONAL 3-DEHYDROQUINATE DEHYDRATASE_SHIKIMATE DEHYDROGENASE, CHLOROPLASTIC"/>
    <property type="match status" value="1"/>
</dbReference>
<proteinExistence type="predicted"/>
<dbReference type="SUPFAM" id="SSF51735">
    <property type="entry name" value="NAD(P)-binding Rossmann-fold domains"/>
    <property type="match status" value="1"/>
</dbReference>
<evidence type="ECO:0000313" key="6">
    <source>
        <dbReference type="Proteomes" id="UP000319825"/>
    </source>
</evidence>
<keyword evidence="6" id="KW-1185">Reference proteome</keyword>
<evidence type="ECO:0000259" key="4">
    <source>
        <dbReference type="Pfam" id="PF18317"/>
    </source>
</evidence>
<feature type="domain" description="SDH C-terminal" evidence="4">
    <location>
        <begin position="239"/>
        <end position="268"/>
    </location>
</feature>
<dbReference type="GO" id="GO:0019632">
    <property type="term" value="P:shikimate metabolic process"/>
    <property type="evidence" value="ECO:0007669"/>
    <property type="project" value="TreeGrafter"/>
</dbReference>
<dbReference type="GO" id="GO:0009073">
    <property type="term" value="P:aromatic amino acid family biosynthetic process"/>
    <property type="evidence" value="ECO:0007669"/>
    <property type="project" value="UniProtKB-KW"/>
</dbReference>
<evidence type="ECO:0000313" key="5">
    <source>
        <dbReference type="EMBL" id="TWH71243.1"/>
    </source>
</evidence>
<dbReference type="Pfam" id="PF18317">
    <property type="entry name" value="SDH_C"/>
    <property type="match status" value="1"/>
</dbReference>